<accession>A0A381EG37</accession>
<sequence>MQTSPALLSSIGNNEDASVYQISEDLALVQTLDFITPVVDSAYHFGAIAAANALSDIFAMGAEVINALNIVGFDNKNHNLELLGEILAGANDKVQEAGGIVVGGHTIESAELFFGLSVTGKVHPKQFIANNTAQIGDVIILTKPLGIGILSTALKGGLLEKTHLNSMLEGMLTLNLKASRLAVKFKASAMSDVTGFGLLGHLKEMLNPQISIRIFENSLPLLRGVRGYFDIGLIPAGAYQNYEFIKKSCPHLQENTLLFCSPETSGGLLIALDEKNANALLKALQDEGINAAIIALCESKGQKELELI</sequence>
<dbReference type="PANTHER" id="PTHR10256:SF0">
    <property type="entry name" value="INACTIVE SELENIDE, WATER DIKINASE-LIKE PROTEIN-RELATED"/>
    <property type="match status" value="1"/>
</dbReference>
<keyword evidence="5" id="KW-0711">Selenium</keyword>
<evidence type="ECO:0000256" key="5">
    <source>
        <dbReference type="ARBA" id="ARBA00023266"/>
    </source>
</evidence>
<dbReference type="PANTHER" id="PTHR10256">
    <property type="entry name" value="SELENIDE, WATER DIKINASE"/>
    <property type="match status" value="1"/>
</dbReference>
<keyword evidence="1 8" id="KW-0808">Transferase</keyword>
<dbReference type="InterPro" id="IPR010918">
    <property type="entry name" value="PurM-like_C_dom"/>
</dbReference>
<proteinExistence type="predicted"/>
<dbReference type="GO" id="GO:0004756">
    <property type="term" value="F:selenide, water dikinase activity"/>
    <property type="evidence" value="ECO:0007669"/>
    <property type="project" value="UniProtKB-EC"/>
</dbReference>
<dbReference type="AlphaFoldDB" id="A0A381EG37"/>
<dbReference type="Gene3D" id="3.90.650.10">
    <property type="entry name" value="PurM-like C-terminal domain"/>
    <property type="match status" value="1"/>
</dbReference>
<dbReference type="InterPro" id="IPR004536">
    <property type="entry name" value="SPS/SelD"/>
</dbReference>
<dbReference type="GO" id="GO:0016260">
    <property type="term" value="P:selenocysteine biosynthetic process"/>
    <property type="evidence" value="ECO:0007669"/>
    <property type="project" value="TreeGrafter"/>
</dbReference>
<dbReference type="EMBL" id="UFUZ01000001">
    <property type="protein sequence ID" value="SUX25912.1"/>
    <property type="molecule type" value="Genomic_DNA"/>
</dbReference>
<gene>
    <name evidence="8" type="primary">selD</name>
    <name evidence="8" type="ORF">NCTC12264_00106</name>
</gene>
<dbReference type="NCBIfam" id="TIGR00476">
    <property type="entry name" value="selD"/>
    <property type="match status" value="1"/>
</dbReference>
<dbReference type="InterPro" id="IPR036676">
    <property type="entry name" value="PurM-like_C_sf"/>
</dbReference>
<feature type="domain" description="PurM-like C-terminal" evidence="7">
    <location>
        <begin position="135"/>
        <end position="301"/>
    </location>
</feature>
<evidence type="ECO:0000313" key="9">
    <source>
        <dbReference type="Proteomes" id="UP000254161"/>
    </source>
</evidence>
<dbReference type="SUPFAM" id="SSF55326">
    <property type="entry name" value="PurM N-terminal domain-like"/>
    <property type="match status" value="1"/>
</dbReference>
<evidence type="ECO:0000256" key="4">
    <source>
        <dbReference type="ARBA" id="ARBA00022840"/>
    </source>
</evidence>
<dbReference type="Proteomes" id="UP000254161">
    <property type="component" value="Unassembled WGS sequence"/>
</dbReference>
<dbReference type="EC" id="2.7.9.3" evidence="8"/>
<evidence type="ECO:0000259" key="6">
    <source>
        <dbReference type="Pfam" id="PF00586"/>
    </source>
</evidence>
<evidence type="ECO:0000259" key="7">
    <source>
        <dbReference type="Pfam" id="PF02769"/>
    </source>
</evidence>
<keyword evidence="2" id="KW-0547">Nucleotide-binding</keyword>
<dbReference type="GO" id="GO:0005737">
    <property type="term" value="C:cytoplasm"/>
    <property type="evidence" value="ECO:0007669"/>
    <property type="project" value="TreeGrafter"/>
</dbReference>
<dbReference type="PIRSF" id="PIRSF036407">
    <property type="entry name" value="Selenphspht_syn"/>
    <property type="match status" value="1"/>
</dbReference>
<feature type="domain" description="PurM-like N-terminal" evidence="6">
    <location>
        <begin position="15"/>
        <end position="122"/>
    </location>
</feature>
<dbReference type="SUPFAM" id="SSF56042">
    <property type="entry name" value="PurM C-terminal domain-like"/>
    <property type="match status" value="1"/>
</dbReference>
<keyword evidence="4" id="KW-0067">ATP-binding</keyword>
<dbReference type="GO" id="GO:0005524">
    <property type="term" value="F:ATP binding"/>
    <property type="evidence" value="ECO:0007669"/>
    <property type="project" value="UniProtKB-KW"/>
</dbReference>
<evidence type="ECO:0000256" key="3">
    <source>
        <dbReference type="ARBA" id="ARBA00022777"/>
    </source>
</evidence>
<dbReference type="Pfam" id="PF00586">
    <property type="entry name" value="AIRS"/>
    <property type="match status" value="1"/>
</dbReference>
<dbReference type="Gene3D" id="3.30.1330.10">
    <property type="entry name" value="PurM-like, N-terminal domain"/>
    <property type="match status" value="1"/>
</dbReference>
<evidence type="ECO:0000256" key="2">
    <source>
        <dbReference type="ARBA" id="ARBA00022741"/>
    </source>
</evidence>
<evidence type="ECO:0000313" key="8">
    <source>
        <dbReference type="EMBL" id="SUX25912.1"/>
    </source>
</evidence>
<name>A0A381EG37_CAMUP</name>
<reference evidence="8 9" key="1">
    <citation type="submission" date="2018-06" db="EMBL/GenBank/DDBJ databases">
        <authorList>
            <consortium name="Pathogen Informatics"/>
            <person name="Doyle S."/>
        </authorList>
    </citation>
    <scope>NUCLEOTIDE SEQUENCE [LARGE SCALE GENOMIC DNA]</scope>
    <source>
        <strain evidence="8 9">NCTC12264</strain>
    </source>
</reference>
<dbReference type="CDD" id="cd02195">
    <property type="entry name" value="SelD"/>
    <property type="match status" value="1"/>
</dbReference>
<evidence type="ECO:0000256" key="1">
    <source>
        <dbReference type="ARBA" id="ARBA00022679"/>
    </source>
</evidence>
<keyword evidence="3 8" id="KW-0418">Kinase</keyword>
<organism evidence="8 9">
    <name type="scientific">Campylobacter upsaliensis</name>
    <dbReference type="NCBI Taxonomy" id="28080"/>
    <lineage>
        <taxon>Bacteria</taxon>
        <taxon>Pseudomonadati</taxon>
        <taxon>Campylobacterota</taxon>
        <taxon>Epsilonproteobacteria</taxon>
        <taxon>Campylobacterales</taxon>
        <taxon>Campylobacteraceae</taxon>
        <taxon>Campylobacter</taxon>
    </lineage>
</organism>
<protein>
    <submittedName>
        <fullName evidence="8">Selenide,water dikinase</fullName>
        <ecNumber evidence="8">2.7.9.3</ecNumber>
    </submittedName>
</protein>
<dbReference type="Pfam" id="PF02769">
    <property type="entry name" value="AIRS_C"/>
    <property type="match status" value="1"/>
</dbReference>
<dbReference type="InterPro" id="IPR016188">
    <property type="entry name" value="PurM-like_N"/>
</dbReference>
<dbReference type="InterPro" id="IPR036921">
    <property type="entry name" value="PurM-like_N_sf"/>
</dbReference>